<feature type="transmembrane region" description="Helical" evidence="1">
    <location>
        <begin position="53"/>
        <end position="70"/>
    </location>
</feature>
<keyword evidence="1" id="KW-1133">Transmembrane helix</keyword>
<feature type="transmembrane region" description="Helical" evidence="1">
    <location>
        <begin position="16"/>
        <end position="38"/>
    </location>
</feature>
<dbReference type="RefSeq" id="WP_021434474.1">
    <property type="nucleotide sequence ID" value="NZ_AVNC01000022.1"/>
</dbReference>
<dbReference type="AlphaFoldDB" id="T4VFV6"/>
<protein>
    <submittedName>
        <fullName evidence="2">Uncharacterized protein</fullName>
    </submittedName>
</protein>
<reference evidence="2 3" key="1">
    <citation type="submission" date="2013-06" db="EMBL/GenBank/DDBJ databases">
        <authorList>
            <person name="Walk S."/>
            <person name="Aronoff D."/>
            <person name="Young V.Y."/>
            <person name="Marsh J."/>
            <person name="Harrison L."/>
            <person name="Daugherty S.C."/>
            <person name="Shefchek K.A."/>
            <person name="Hine E.E."/>
            <person name="Tallon L.J."/>
            <person name="Sadzewicz L.K."/>
            <person name="Rasko D.A."/>
        </authorList>
    </citation>
    <scope>NUCLEOTIDE SEQUENCE [LARGE SCALE GENOMIC DNA]</scope>
    <source>
        <strain evidence="2 3">ATCC 638</strain>
    </source>
</reference>
<dbReference type="PATRIC" id="fig|1233171.3.peg.3367"/>
<sequence length="94" mass="11048">MGKKEQIEILDRRINFYLSGLMAQGVALITLLSLALSIKGEQVSFFKLIHNEYFLGCIFVFEFFTLYHIVRKVFKYLKKIESLYNVTGKEDFLK</sequence>
<keyword evidence="1" id="KW-0472">Membrane</keyword>
<dbReference type="EMBL" id="AVNC01000022">
    <property type="protein sequence ID" value="EQK40010.1"/>
    <property type="molecule type" value="Genomic_DNA"/>
</dbReference>
<accession>T4VFV6</accession>
<name>T4VFV6_PARBF</name>
<dbReference type="Proteomes" id="UP000015688">
    <property type="component" value="Unassembled WGS sequence"/>
</dbReference>
<evidence type="ECO:0000256" key="1">
    <source>
        <dbReference type="SAM" id="Phobius"/>
    </source>
</evidence>
<keyword evidence="1" id="KW-0812">Transmembrane</keyword>
<evidence type="ECO:0000313" key="3">
    <source>
        <dbReference type="Proteomes" id="UP000015688"/>
    </source>
</evidence>
<organism evidence="2 3">
    <name type="scientific">Paraclostridium bifermentans ATCC 638 = DSM 14991</name>
    <dbReference type="NCBI Taxonomy" id="1233171"/>
    <lineage>
        <taxon>Bacteria</taxon>
        <taxon>Bacillati</taxon>
        <taxon>Bacillota</taxon>
        <taxon>Clostridia</taxon>
        <taxon>Peptostreptococcales</taxon>
        <taxon>Peptostreptococcaceae</taxon>
        <taxon>Paraclostridium</taxon>
    </lineage>
</organism>
<dbReference type="GeneID" id="67474428"/>
<evidence type="ECO:0000313" key="2">
    <source>
        <dbReference type="EMBL" id="EQK40010.1"/>
    </source>
</evidence>
<comment type="caution">
    <text evidence="2">The sequence shown here is derived from an EMBL/GenBank/DDBJ whole genome shotgun (WGS) entry which is preliminary data.</text>
</comment>
<gene>
    <name evidence="2" type="ORF">C672_3499</name>
</gene>
<proteinExistence type="predicted"/>